<keyword evidence="7 13" id="KW-0479">Metal-binding</keyword>
<dbReference type="UniPathway" id="UPA00111">
    <property type="reaction ID" value="UER00527"/>
</dbReference>
<reference evidence="16" key="2">
    <citation type="submission" date="2020-10" db="UniProtKB">
        <authorList>
            <consortium name="WormBaseParasite"/>
        </authorList>
    </citation>
    <scope>IDENTIFICATION</scope>
</reference>
<keyword evidence="8 14" id="KW-0560">Oxidoreductase</keyword>
<name>A0A7E4V956_PANRE</name>
<evidence type="ECO:0000256" key="3">
    <source>
        <dbReference type="ARBA" id="ARBA00005286"/>
    </source>
</evidence>
<evidence type="ECO:0000256" key="7">
    <source>
        <dbReference type="ARBA" id="ARBA00022723"/>
    </source>
</evidence>
<dbReference type="GO" id="GO:0019310">
    <property type="term" value="P:inositol catabolic process"/>
    <property type="evidence" value="ECO:0007669"/>
    <property type="project" value="UniProtKB-UniRule"/>
</dbReference>
<feature type="binding site" evidence="12">
    <location>
        <begin position="221"/>
        <end position="222"/>
    </location>
    <ligand>
        <name>substrate</name>
    </ligand>
</feature>
<dbReference type="EC" id="1.13.99.1" evidence="4 14"/>
<dbReference type="SUPFAM" id="SSF109604">
    <property type="entry name" value="HD-domain/PDEase-like"/>
    <property type="match status" value="1"/>
</dbReference>
<evidence type="ECO:0000256" key="11">
    <source>
        <dbReference type="ARBA" id="ARBA00048271"/>
    </source>
</evidence>
<evidence type="ECO:0000256" key="8">
    <source>
        <dbReference type="ARBA" id="ARBA00023002"/>
    </source>
</evidence>
<dbReference type="GO" id="GO:0005737">
    <property type="term" value="C:cytoplasm"/>
    <property type="evidence" value="ECO:0007669"/>
    <property type="project" value="UniProtKB-SubCell"/>
</dbReference>
<dbReference type="PANTHER" id="PTHR12588:SF0">
    <property type="entry name" value="INOSITOL OXYGENASE"/>
    <property type="match status" value="1"/>
</dbReference>
<keyword evidence="9 13" id="KW-0408">Iron</keyword>
<feature type="binding site" evidence="13">
    <location>
        <position position="124"/>
    </location>
    <ligand>
        <name>Fe cation</name>
        <dbReference type="ChEBI" id="CHEBI:24875"/>
        <label>1</label>
    </ligand>
</feature>
<dbReference type="WBParaSite" id="Pan_g18012.t1">
    <property type="protein sequence ID" value="Pan_g18012.t1"/>
    <property type="gene ID" value="Pan_g18012"/>
</dbReference>
<dbReference type="GO" id="GO:0050113">
    <property type="term" value="F:inositol oxygenase activity"/>
    <property type="evidence" value="ECO:0007669"/>
    <property type="project" value="UniProtKB-UniRule"/>
</dbReference>
<dbReference type="InterPro" id="IPR007828">
    <property type="entry name" value="Inositol_oxygenase"/>
</dbReference>
<comment type="pathway">
    <text evidence="2 14">Polyol metabolism; myo-inositol degradation into D-glucuronate; D-glucuronate from myo-inositol: step 1/1.</text>
</comment>
<dbReference type="PANTHER" id="PTHR12588">
    <property type="entry name" value="MYOINOSITOL OXYGENASE"/>
    <property type="match status" value="1"/>
</dbReference>
<reference evidence="15" key="1">
    <citation type="journal article" date="2013" name="Genetics">
        <title>The draft genome and transcriptome of Panagrellus redivivus are shaped by the harsh demands of a free-living lifestyle.</title>
        <authorList>
            <person name="Srinivasan J."/>
            <person name="Dillman A.R."/>
            <person name="Macchietto M.G."/>
            <person name="Heikkinen L."/>
            <person name="Lakso M."/>
            <person name="Fracchia K.M."/>
            <person name="Antoshechkin I."/>
            <person name="Mortazavi A."/>
            <person name="Wong G."/>
            <person name="Sternberg P.W."/>
        </authorList>
    </citation>
    <scope>NUCLEOTIDE SEQUENCE [LARGE SCALE GENOMIC DNA]</scope>
    <source>
        <strain evidence="15">MT8872</strain>
    </source>
</reference>
<evidence type="ECO:0000256" key="13">
    <source>
        <dbReference type="PIRSR" id="PIRSR607828-2"/>
    </source>
</evidence>
<evidence type="ECO:0000313" key="16">
    <source>
        <dbReference type="WBParaSite" id="Pan_g18012.t1"/>
    </source>
</evidence>
<comment type="cofactor">
    <cofactor evidence="13 14">
        <name>Fe cation</name>
        <dbReference type="ChEBI" id="CHEBI:24875"/>
    </cofactor>
    <text evidence="13 14">Binds 2 iron ions per subunit.</text>
</comment>
<organism evidence="15 16">
    <name type="scientific">Panagrellus redivivus</name>
    <name type="common">Microworm</name>
    <dbReference type="NCBI Taxonomy" id="6233"/>
    <lineage>
        <taxon>Eukaryota</taxon>
        <taxon>Metazoa</taxon>
        <taxon>Ecdysozoa</taxon>
        <taxon>Nematoda</taxon>
        <taxon>Chromadorea</taxon>
        <taxon>Rhabditida</taxon>
        <taxon>Tylenchina</taxon>
        <taxon>Panagrolaimomorpha</taxon>
        <taxon>Panagrolaimoidea</taxon>
        <taxon>Panagrolaimidae</taxon>
        <taxon>Panagrellus</taxon>
    </lineage>
</organism>
<proteinExistence type="inferred from homology"/>
<evidence type="ECO:0000256" key="6">
    <source>
        <dbReference type="ARBA" id="ARBA00022490"/>
    </source>
</evidence>
<feature type="binding site" evidence="13">
    <location>
        <position position="254"/>
    </location>
    <ligand>
        <name>Fe cation</name>
        <dbReference type="ChEBI" id="CHEBI:24875"/>
        <label>1</label>
    </ligand>
</feature>
<evidence type="ECO:0000256" key="12">
    <source>
        <dbReference type="PIRSR" id="PIRSR607828-1"/>
    </source>
</evidence>
<sequence>MGSCDVWFRVCIMKLEEVKQPEQFRNYVEDPQTEIQKRVKEHYYLQHRYQTYDFVKSMHKKWLNFDHAKLPLLDCLDLLSDLVDASDPDVEEDANIVHAYQTAERMREAYPDRPWLHLVGLIHDLGKVMSVWGEVQYAVTGDTFPVGCMPAKSIVYGIESFAGNPDITHPVYSTKLGIYEKNCGLENVTMAWSHDEYMYQVLKNHPGCTIPEEALYAIRFHSFYPYHNSGEYMYLANEKDAENLKYIFELNNWDLYSKSDEKPDIAALRPYYQSLVDQYAPGPISF</sequence>
<protein>
    <recommendedName>
        <fullName evidence="5 14">Inositol oxygenase</fullName>
        <ecNumber evidence="4 14">1.13.99.1</ecNumber>
    </recommendedName>
    <alternativeName>
        <fullName evidence="10 14">Myo-inositol oxygenase</fullName>
    </alternativeName>
</protein>
<dbReference type="Proteomes" id="UP000492821">
    <property type="component" value="Unassembled WGS sequence"/>
</dbReference>
<feature type="binding site" evidence="13">
    <location>
        <position position="98"/>
    </location>
    <ligand>
        <name>Fe cation</name>
        <dbReference type="ChEBI" id="CHEBI:24875"/>
        <label>1</label>
    </ligand>
</feature>
<feature type="binding site" evidence="13">
    <location>
        <position position="123"/>
    </location>
    <ligand>
        <name>Fe cation</name>
        <dbReference type="ChEBI" id="CHEBI:24875"/>
        <label>1</label>
    </ligand>
</feature>
<evidence type="ECO:0000256" key="9">
    <source>
        <dbReference type="ARBA" id="ARBA00023004"/>
    </source>
</evidence>
<evidence type="ECO:0000256" key="1">
    <source>
        <dbReference type="ARBA" id="ARBA00004496"/>
    </source>
</evidence>
<evidence type="ECO:0000256" key="4">
    <source>
        <dbReference type="ARBA" id="ARBA00011919"/>
    </source>
</evidence>
<dbReference type="Pfam" id="PF05153">
    <property type="entry name" value="MIOX"/>
    <property type="match status" value="1"/>
</dbReference>
<dbReference type="GO" id="GO:0005506">
    <property type="term" value="F:iron ion binding"/>
    <property type="evidence" value="ECO:0007669"/>
    <property type="project" value="InterPro"/>
</dbReference>
<evidence type="ECO:0000256" key="14">
    <source>
        <dbReference type="RuleBase" id="RU367039"/>
    </source>
</evidence>
<accession>A0A7E4V956</accession>
<comment type="similarity">
    <text evidence="3 14">Belongs to the myo-inositol oxygenase family.</text>
</comment>
<feature type="binding site" evidence="12">
    <location>
        <begin position="141"/>
        <end position="142"/>
    </location>
    <ligand>
        <name>substrate</name>
    </ligand>
</feature>
<feature type="binding site" evidence="13">
    <location>
        <position position="221"/>
    </location>
    <ligand>
        <name>Fe cation</name>
        <dbReference type="ChEBI" id="CHEBI:24875"/>
        <label>1</label>
    </ligand>
</feature>
<feature type="binding site" evidence="12">
    <location>
        <position position="127"/>
    </location>
    <ligand>
        <name>substrate</name>
    </ligand>
</feature>
<evidence type="ECO:0000256" key="2">
    <source>
        <dbReference type="ARBA" id="ARBA00005167"/>
    </source>
</evidence>
<feature type="binding site" evidence="12">
    <location>
        <begin position="84"/>
        <end position="86"/>
    </location>
    <ligand>
        <name>substrate</name>
    </ligand>
</feature>
<keyword evidence="6 14" id="KW-0963">Cytoplasm</keyword>
<feature type="binding site" evidence="13">
    <location>
        <position position="194"/>
    </location>
    <ligand>
        <name>Fe cation</name>
        <dbReference type="ChEBI" id="CHEBI:24875"/>
        <label>2</label>
    </ligand>
</feature>
<evidence type="ECO:0000256" key="10">
    <source>
        <dbReference type="ARBA" id="ARBA00029668"/>
    </source>
</evidence>
<dbReference type="AlphaFoldDB" id="A0A7E4V956"/>
<keyword evidence="15" id="KW-1185">Reference proteome</keyword>
<feature type="binding site" evidence="12">
    <location>
        <position position="25"/>
    </location>
    <ligand>
        <name>substrate</name>
    </ligand>
</feature>
<comment type="catalytic activity">
    <reaction evidence="11 14">
        <text>myo-inositol + O2 = D-glucuronate + H2O + H(+)</text>
        <dbReference type="Rhea" id="RHEA:23696"/>
        <dbReference type="ChEBI" id="CHEBI:15377"/>
        <dbReference type="ChEBI" id="CHEBI:15378"/>
        <dbReference type="ChEBI" id="CHEBI:15379"/>
        <dbReference type="ChEBI" id="CHEBI:17268"/>
        <dbReference type="ChEBI" id="CHEBI:58720"/>
        <dbReference type="EC" id="1.13.99.1"/>
    </reaction>
</comment>
<evidence type="ECO:0000256" key="5">
    <source>
        <dbReference type="ARBA" id="ARBA00019269"/>
    </source>
</evidence>
<evidence type="ECO:0000313" key="15">
    <source>
        <dbReference type="Proteomes" id="UP000492821"/>
    </source>
</evidence>
<comment type="subcellular location">
    <subcellularLocation>
        <location evidence="1 14">Cytoplasm</location>
    </subcellularLocation>
</comment>